<dbReference type="GO" id="GO:0005975">
    <property type="term" value="P:carbohydrate metabolic process"/>
    <property type="evidence" value="ECO:0007669"/>
    <property type="project" value="InterPro"/>
</dbReference>
<keyword evidence="5" id="KW-0378">Hydrolase</keyword>
<evidence type="ECO:0000313" key="9">
    <source>
        <dbReference type="EMBL" id="JAG57375.1"/>
    </source>
</evidence>
<keyword evidence="5" id="KW-0326">Glycosidase</keyword>
<feature type="signal peptide" evidence="6">
    <location>
        <begin position="1"/>
        <end position="24"/>
    </location>
</feature>
<dbReference type="GO" id="GO:0004558">
    <property type="term" value="F:alpha-1,4-glucosidase activity"/>
    <property type="evidence" value="ECO:0007669"/>
    <property type="project" value="UniProtKB-EC"/>
</dbReference>
<dbReference type="PANTHER" id="PTHR10357:SF179">
    <property type="entry name" value="NEUTRAL AND BASIC AMINO ACID TRANSPORT PROTEIN RBAT"/>
    <property type="match status" value="1"/>
</dbReference>
<comment type="similarity">
    <text evidence="2">Belongs to the glycosyl hydrolase 13 family.</text>
</comment>
<dbReference type="EC" id="3.2.1.20" evidence="3"/>
<dbReference type="Pfam" id="PF00128">
    <property type="entry name" value="Alpha-amylase"/>
    <property type="match status" value="1"/>
</dbReference>
<dbReference type="SUPFAM" id="SSF51445">
    <property type="entry name" value="(Trans)glycosidases"/>
    <property type="match status" value="1"/>
</dbReference>
<evidence type="ECO:0000259" key="7">
    <source>
        <dbReference type="SMART" id="SM00642"/>
    </source>
</evidence>
<dbReference type="SMART" id="SM00642">
    <property type="entry name" value="Aamy"/>
    <property type="match status" value="1"/>
</dbReference>
<feature type="chain" id="PRO_5015033761" description="alpha-glucosidase" evidence="6">
    <location>
        <begin position="25"/>
        <end position="580"/>
    </location>
</feature>
<dbReference type="EMBL" id="GBHO01031133">
    <property type="protein sequence ID" value="JAG12471.1"/>
    <property type="molecule type" value="Transcribed_RNA"/>
</dbReference>
<reference evidence="8" key="2">
    <citation type="submission" date="2014-07" db="EMBL/GenBank/DDBJ databases">
        <authorList>
            <person name="Hull J."/>
        </authorList>
    </citation>
    <scope>NUCLEOTIDE SEQUENCE</scope>
</reference>
<dbReference type="Gene3D" id="3.90.400.10">
    <property type="entry name" value="Oligo-1,6-glucosidase, Domain 2"/>
    <property type="match status" value="1"/>
</dbReference>
<evidence type="ECO:0000256" key="4">
    <source>
        <dbReference type="ARBA" id="ARBA00023180"/>
    </source>
</evidence>
<dbReference type="FunFam" id="3.90.400.10:FF:000001">
    <property type="entry name" value="Maltase A3, isoform A"/>
    <property type="match status" value="1"/>
</dbReference>
<dbReference type="InterPro" id="IPR006047">
    <property type="entry name" value="GH13_cat_dom"/>
</dbReference>
<dbReference type="Gene3D" id="3.20.20.80">
    <property type="entry name" value="Glycosidases"/>
    <property type="match status" value="1"/>
</dbReference>
<dbReference type="InterPro" id="IPR045857">
    <property type="entry name" value="O16G_dom_2"/>
</dbReference>
<organism evidence="8">
    <name type="scientific">Lygus hesperus</name>
    <name type="common">Western plant bug</name>
    <dbReference type="NCBI Taxonomy" id="30085"/>
    <lineage>
        <taxon>Eukaryota</taxon>
        <taxon>Metazoa</taxon>
        <taxon>Ecdysozoa</taxon>
        <taxon>Arthropoda</taxon>
        <taxon>Hexapoda</taxon>
        <taxon>Insecta</taxon>
        <taxon>Pterygota</taxon>
        <taxon>Neoptera</taxon>
        <taxon>Paraneoptera</taxon>
        <taxon>Hemiptera</taxon>
        <taxon>Heteroptera</taxon>
        <taxon>Panheteroptera</taxon>
        <taxon>Cimicomorpha</taxon>
        <taxon>Miridae</taxon>
        <taxon>Mirini</taxon>
        <taxon>Lygus</taxon>
    </lineage>
</organism>
<dbReference type="InterPro" id="IPR017853">
    <property type="entry name" value="GH"/>
</dbReference>
<gene>
    <name evidence="8" type="primary">Mal-A3_1</name>
    <name evidence="8" type="ORF">CM83_47508</name>
</gene>
<evidence type="ECO:0000256" key="2">
    <source>
        <dbReference type="ARBA" id="ARBA00008061"/>
    </source>
</evidence>
<protein>
    <recommendedName>
        <fullName evidence="3">alpha-glucosidase</fullName>
        <ecNumber evidence="3">3.2.1.20</ecNumber>
    </recommendedName>
</protein>
<evidence type="ECO:0000313" key="8">
    <source>
        <dbReference type="EMBL" id="JAG12471.1"/>
    </source>
</evidence>
<name>A0A0A9WYH6_LYGHE</name>
<evidence type="ECO:0000256" key="6">
    <source>
        <dbReference type="SAM" id="SignalP"/>
    </source>
</evidence>
<reference evidence="8" key="1">
    <citation type="journal article" date="2014" name="PLoS ONE">
        <title>Transcriptome-Based Identification of ABC Transporters in the Western Tarnished Plant Bug Lygus hesperus.</title>
        <authorList>
            <person name="Hull J.J."/>
            <person name="Chaney K."/>
            <person name="Geib S.M."/>
            <person name="Fabrick J.A."/>
            <person name="Brent C.S."/>
            <person name="Walsh D."/>
            <person name="Lavine L.C."/>
        </authorList>
    </citation>
    <scope>NUCLEOTIDE SEQUENCE</scope>
</reference>
<evidence type="ECO:0000256" key="5">
    <source>
        <dbReference type="ARBA" id="ARBA00023295"/>
    </source>
</evidence>
<dbReference type="EMBL" id="GBRD01008446">
    <property type="protein sequence ID" value="JAG57375.1"/>
    <property type="molecule type" value="Transcribed_RNA"/>
</dbReference>
<accession>A0A0A9WYH6</accession>
<proteinExistence type="inferred from homology"/>
<keyword evidence="4" id="KW-0325">Glycoprotein</keyword>
<sequence>MSAAGVSRLLRAMAVLGAAGLSGAVEWWQIGPVYQIYPASFADSDGDGIGDLNGIASHVDHFSKIGVEAVWMSPIFDSPMMDNGYDISNYMAINPMFGNLTDFQNLVSALHNAGIKIMLDLVPNHSSNESQWFIDSVNQVNGKDDWYVWMNAKGYDSLDNPLPPNNWRSLFGGSAWTWNEVRKQFYLHQFGVFQPDLNYNNTDVVNQMKEVIKYWLGFGVDGFRVDAVPFIAETNYSFNEPIIEGCEPADAYGCLDHIYTMDQDLTYEVLEQFAAVLQEQNSNYSSSVKVQFVEAYTTVNATMRYYTNHSSPFNFLMVTSVDRNTNATELQNLTQSYLEALPEGAWPNWVIGNHDNPRVGTRMGSDLIDAMNMLVLLLPGTPVTYNGEEIGMTDSFIRVDQYRDPNTPNRDPERTPMQWNISLNAGFSTNVTDPYLPANPSYWQVNVASETSTEPSHLSIYKQLVALNKELAPSTSTNLTSAVLDDWVFAFLRDKYLIVVNLNDQVETFALNALNFSIGDSVTVKIPSLNSLNFKVSDSILTSSNITLYPRSGVVFSTMSSAAAVTAPISLLLASVCLSL</sequence>
<evidence type="ECO:0000256" key="3">
    <source>
        <dbReference type="ARBA" id="ARBA00012741"/>
    </source>
</evidence>
<keyword evidence="6" id="KW-0732">Signal</keyword>
<comment type="catalytic activity">
    <reaction evidence="1">
        <text>Hydrolysis of terminal, non-reducing (1-&gt;4)-linked alpha-D-glucose residues with release of alpha-D-glucose.</text>
        <dbReference type="EC" id="3.2.1.20"/>
    </reaction>
</comment>
<feature type="domain" description="Glycosyl hydrolase family 13 catalytic" evidence="7">
    <location>
        <begin position="35"/>
        <end position="414"/>
    </location>
</feature>
<reference evidence="9" key="3">
    <citation type="submission" date="2014-09" db="EMBL/GenBank/DDBJ databases">
        <authorList>
            <person name="Magalhaes I.L.F."/>
            <person name="Oliveira U."/>
            <person name="Santos F.R."/>
            <person name="Vidigal T.H.D.A."/>
            <person name="Brescovit A.D."/>
            <person name="Santos A.J."/>
        </authorList>
    </citation>
    <scope>NUCLEOTIDE SEQUENCE</scope>
</reference>
<dbReference type="AlphaFoldDB" id="A0A0A9WYH6"/>
<evidence type="ECO:0000256" key="1">
    <source>
        <dbReference type="ARBA" id="ARBA00001657"/>
    </source>
</evidence>
<dbReference type="PANTHER" id="PTHR10357">
    <property type="entry name" value="ALPHA-AMYLASE FAMILY MEMBER"/>
    <property type="match status" value="1"/>
</dbReference>